<protein>
    <recommendedName>
        <fullName evidence="16">Transporter associated domain protein</fullName>
    </recommendedName>
</protein>
<feature type="domain" description="CBS" evidence="12">
    <location>
        <begin position="285"/>
        <end position="345"/>
    </location>
</feature>
<dbReference type="InterPro" id="IPR044751">
    <property type="entry name" value="Ion_transp-like_CBS"/>
</dbReference>
<dbReference type="FunFam" id="3.10.580.10:FF:000002">
    <property type="entry name" value="Magnesium/cobalt efflux protein CorC"/>
    <property type="match status" value="1"/>
</dbReference>
<feature type="domain" description="CNNM transmembrane" evidence="13">
    <location>
        <begin position="1"/>
        <end position="201"/>
    </location>
</feature>
<dbReference type="InterPro" id="IPR051676">
    <property type="entry name" value="UPF0053_domain"/>
</dbReference>
<dbReference type="CDD" id="cd04590">
    <property type="entry name" value="CBS_pair_CorC_HlyC_assoc"/>
    <property type="match status" value="1"/>
</dbReference>
<dbReference type="PANTHER" id="PTHR43099">
    <property type="entry name" value="UPF0053 PROTEIN YRKA"/>
    <property type="match status" value="1"/>
</dbReference>
<evidence type="ECO:0000256" key="5">
    <source>
        <dbReference type="ARBA" id="ARBA00022737"/>
    </source>
</evidence>
<dbReference type="Gene3D" id="3.10.580.10">
    <property type="entry name" value="CBS-domain"/>
    <property type="match status" value="1"/>
</dbReference>
<keyword evidence="6 10" id="KW-1133">Transmembrane helix</keyword>
<feature type="transmembrane region" description="Helical" evidence="11">
    <location>
        <begin position="98"/>
        <end position="118"/>
    </location>
</feature>
<dbReference type="Pfam" id="PF01595">
    <property type="entry name" value="CNNM"/>
    <property type="match status" value="1"/>
</dbReference>
<comment type="caution">
    <text evidence="14">The sequence shown here is derived from an EMBL/GenBank/DDBJ whole genome shotgun (WGS) entry which is preliminary data.</text>
</comment>
<evidence type="ECO:0000256" key="8">
    <source>
        <dbReference type="ARBA" id="ARBA00023136"/>
    </source>
</evidence>
<keyword evidence="5" id="KW-0677">Repeat</keyword>
<keyword evidence="3" id="KW-1003">Cell membrane</keyword>
<dbReference type="Gene3D" id="3.30.465.10">
    <property type="match status" value="1"/>
</dbReference>
<accession>A0A0A3HYC5</accession>
<evidence type="ECO:0000256" key="7">
    <source>
        <dbReference type="ARBA" id="ARBA00023122"/>
    </source>
</evidence>
<evidence type="ECO:0000256" key="10">
    <source>
        <dbReference type="PROSITE-ProRule" id="PRU01193"/>
    </source>
</evidence>
<evidence type="ECO:0000313" key="15">
    <source>
        <dbReference type="Proteomes" id="UP000030408"/>
    </source>
</evidence>
<dbReference type="InterPro" id="IPR036318">
    <property type="entry name" value="FAD-bd_PCMH-like_sf"/>
</dbReference>
<dbReference type="GO" id="GO:0050660">
    <property type="term" value="F:flavin adenine dinucleotide binding"/>
    <property type="evidence" value="ECO:0007669"/>
    <property type="project" value="InterPro"/>
</dbReference>
<comment type="subcellular location">
    <subcellularLocation>
        <location evidence="1">Cell membrane</location>
        <topology evidence="1">Multi-pass membrane protein</topology>
    </subcellularLocation>
</comment>
<keyword evidence="4 10" id="KW-0812">Transmembrane</keyword>
<dbReference type="PANTHER" id="PTHR43099:SF2">
    <property type="entry name" value="UPF0053 PROTEIN YRKA"/>
    <property type="match status" value="1"/>
</dbReference>
<dbReference type="GO" id="GO:0005886">
    <property type="term" value="C:plasma membrane"/>
    <property type="evidence" value="ECO:0007669"/>
    <property type="project" value="UniProtKB-SubCell"/>
</dbReference>
<name>A0A0A3HYC5_9BACL</name>
<keyword evidence="8 10" id="KW-0472">Membrane</keyword>
<sequence length="436" mass="49740">MTALNLMIFAILIALTAFFVATEFAIVKVRQSRIDQLVAEGKKGALAAKHVTTHLDEYLSACQLGITVTALGIGMVGESTFEFILEPFFGMIGIGEQYIHYFTIAAAFIIATFLHVVVGELAPKTAAIQKAETITLLFAKPIMIFYKILYPFIWFLNGAARILIGIFGMKPASEHELSHTEEELRLLMTESYKNGEINQNELKYVNKVFEFDDRIAREVMIPRTDIIAFDKNATYGEVLTTIQEERYTRYPVYEEDRDNIIGFINIKDFLTQGLSNRITVENFSMERFINPLIYTTEVTPIQDLLTRMQKERTPIAILLDEYGGTSGLVTVEDILEELVGEIRDEFDDDEVPEIRKVKEGHFIVYSKILLEEVSRYLNIDIANPDVDTLGGWYYSQDVELKQENIIEHGGYTFSIHEMDGLQLRYIEIKQNTNLTV</sequence>
<dbReference type="EMBL" id="JPVO01000038">
    <property type="protein sequence ID" value="KGR77459.1"/>
    <property type="molecule type" value="Genomic_DNA"/>
</dbReference>
<dbReference type="Pfam" id="PF03471">
    <property type="entry name" value="CorC_HlyC"/>
    <property type="match status" value="1"/>
</dbReference>
<evidence type="ECO:0000256" key="3">
    <source>
        <dbReference type="ARBA" id="ARBA00022475"/>
    </source>
</evidence>
<evidence type="ECO:0008006" key="16">
    <source>
        <dbReference type="Google" id="ProtNLM"/>
    </source>
</evidence>
<evidence type="ECO:0000256" key="11">
    <source>
        <dbReference type="SAM" id="Phobius"/>
    </source>
</evidence>
<evidence type="ECO:0000256" key="4">
    <source>
        <dbReference type="ARBA" id="ARBA00022692"/>
    </source>
</evidence>
<dbReference type="Proteomes" id="UP000030408">
    <property type="component" value="Unassembled WGS sequence"/>
</dbReference>
<evidence type="ECO:0000259" key="12">
    <source>
        <dbReference type="PROSITE" id="PS51371"/>
    </source>
</evidence>
<dbReference type="InterPro" id="IPR000644">
    <property type="entry name" value="CBS_dom"/>
</dbReference>
<dbReference type="SUPFAM" id="SSF54631">
    <property type="entry name" value="CBS-domain pair"/>
    <property type="match status" value="1"/>
</dbReference>
<comment type="similarity">
    <text evidence="2">Belongs to the UPF0053 family.</text>
</comment>
<dbReference type="PROSITE" id="PS51846">
    <property type="entry name" value="CNNM"/>
    <property type="match status" value="1"/>
</dbReference>
<dbReference type="InterPro" id="IPR002550">
    <property type="entry name" value="CNNM"/>
</dbReference>
<evidence type="ECO:0000256" key="2">
    <source>
        <dbReference type="ARBA" id="ARBA00006337"/>
    </source>
</evidence>
<evidence type="ECO:0000313" key="14">
    <source>
        <dbReference type="EMBL" id="KGR77459.1"/>
    </source>
</evidence>
<dbReference type="AlphaFoldDB" id="A0A0A3HYC5"/>
<evidence type="ECO:0000256" key="1">
    <source>
        <dbReference type="ARBA" id="ARBA00004651"/>
    </source>
</evidence>
<organism evidence="14 15">
    <name type="scientific">Ureibacillus sinduriensis BLB-1 = JCM 15800</name>
    <dbReference type="NCBI Taxonomy" id="1384057"/>
    <lineage>
        <taxon>Bacteria</taxon>
        <taxon>Bacillati</taxon>
        <taxon>Bacillota</taxon>
        <taxon>Bacilli</taxon>
        <taxon>Bacillales</taxon>
        <taxon>Caryophanaceae</taxon>
        <taxon>Ureibacillus</taxon>
    </lineage>
</organism>
<reference evidence="14 15" key="1">
    <citation type="submission" date="2014-02" db="EMBL/GenBank/DDBJ databases">
        <title>Draft genome sequence of Lysinibacillus sinduriensis JCM 15800.</title>
        <authorList>
            <person name="Zhang F."/>
            <person name="Wang G."/>
            <person name="Zhang L."/>
        </authorList>
    </citation>
    <scope>NUCLEOTIDE SEQUENCE [LARGE SCALE GENOMIC DNA]</scope>
    <source>
        <strain evidence="14 15">JCM 15800</strain>
    </source>
</reference>
<evidence type="ECO:0000256" key="9">
    <source>
        <dbReference type="PROSITE-ProRule" id="PRU00703"/>
    </source>
</evidence>
<proteinExistence type="inferred from homology"/>
<dbReference type="eggNOG" id="COG1253">
    <property type="taxonomic scope" value="Bacteria"/>
</dbReference>
<dbReference type="Pfam" id="PF00571">
    <property type="entry name" value="CBS"/>
    <property type="match status" value="2"/>
</dbReference>
<feature type="domain" description="CBS" evidence="12">
    <location>
        <begin position="220"/>
        <end position="280"/>
    </location>
</feature>
<dbReference type="SUPFAM" id="SSF56176">
    <property type="entry name" value="FAD-binding/transporter-associated domain-like"/>
    <property type="match status" value="1"/>
</dbReference>
<keyword evidence="15" id="KW-1185">Reference proteome</keyword>
<gene>
    <name evidence="14" type="ORF">CD33_02910</name>
</gene>
<dbReference type="InterPro" id="IPR005170">
    <property type="entry name" value="Transptr-assoc_dom"/>
</dbReference>
<keyword evidence="7 9" id="KW-0129">CBS domain</keyword>
<evidence type="ECO:0000256" key="6">
    <source>
        <dbReference type="ARBA" id="ARBA00022989"/>
    </source>
</evidence>
<dbReference type="SMART" id="SM01091">
    <property type="entry name" value="CorC_HlyC"/>
    <property type="match status" value="1"/>
</dbReference>
<dbReference type="STRING" id="1384057.CD33_02910"/>
<evidence type="ECO:0000259" key="13">
    <source>
        <dbReference type="PROSITE" id="PS51846"/>
    </source>
</evidence>
<dbReference type="InterPro" id="IPR046342">
    <property type="entry name" value="CBS_dom_sf"/>
</dbReference>
<dbReference type="PROSITE" id="PS51371">
    <property type="entry name" value="CBS"/>
    <property type="match status" value="2"/>
</dbReference>
<dbReference type="RefSeq" id="WP_036197963.1">
    <property type="nucleotide sequence ID" value="NZ_AVCY01000018.1"/>
</dbReference>
<dbReference type="InterPro" id="IPR016169">
    <property type="entry name" value="FAD-bd_PCMH_sub2"/>
</dbReference>
<feature type="transmembrane region" description="Helical" evidence="11">
    <location>
        <begin position="6"/>
        <end position="27"/>
    </location>
</feature>